<protein>
    <submittedName>
        <fullName evidence="3">Carbon-nitrogen hydrolase family protein</fullName>
    </submittedName>
</protein>
<comment type="caution">
    <text evidence="3">The sequence shown here is derived from an EMBL/GenBank/DDBJ whole genome shotgun (WGS) entry which is preliminary data.</text>
</comment>
<dbReference type="PANTHER" id="PTHR43674:SF2">
    <property type="entry name" value="BETA-UREIDOPROPIONASE"/>
    <property type="match status" value="1"/>
</dbReference>
<dbReference type="Gene3D" id="3.60.110.10">
    <property type="entry name" value="Carbon-nitrogen hydrolase"/>
    <property type="match status" value="1"/>
</dbReference>
<organism evidence="3 4">
    <name type="scientific">Campylobacter gastrosuis</name>
    <dbReference type="NCBI Taxonomy" id="2974576"/>
    <lineage>
        <taxon>Bacteria</taxon>
        <taxon>Pseudomonadati</taxon>
        <taxon>Campylobacterota</taxon>
        <taxon>Epsilonproteobacteria</taxon>
        <taxon>Campylobacterales</taxon>
        <taxon>Campylobacteraceae</taxon>
        <taxon>Campylobacter</taxon>
    </lineage>
</organism>
<dbReference type="RefSeq" id="WP_284937469.1">
    <property type="nucleotide sequence ID" value="NZ_JANURM010000004.1"/>
</dbReference>
<keyword evidence="4" id="KW-1185">Reference proteome</keyword>
<evidence type="ECO:0000256" key="1">
    <source>
        <dbReference type="ARBA" id="ARBA00022801"/>
    </source>
</evidence>
<dbReference type="Pfam" id="PF00795">
    <property type="entry name" value="CN_hydrolase"/>
    <property type="match status" value="1"/>
</dbReference>
<gene>
    <name evidence="3" type="ORF">NYG85_05430</name>
</gene>
<dbReference type="EMBL" id="JANURM010000004">
    <property type="protein sequence ID" value="MDL0088811.1"/>
    <property type="molecule type" value="Genomic_DNA"/>
</dbReference>
<dbReference type="SUPFAM" id="SSF56317">
    <property type="entry name" value="Carbon-nitrogen hydrolase"/>
    <property type="match status" value="1"/>
</dbReference>
<accession>A0ABT7HPF9</accession>
<dbReference type="InterPro" id="IPR036526">
    <property type="entry name" value="C-N_Hydrolase_sf"/>
</dbReference>
<dbReference type="Proteomes" id="UP001173801">
    <property type="component" value="Unassembled WGS sequence"/>
</dbReference>
<dbReference type="PANTHER" id="PTHR43674">
    <property type="entry name" value="NITRILASE C965.09-RELATED"/>
    <property type="match status" value="1"/>
</dbReference>
<keyword evidence="1 3" id="KW-0378">Hydrolase</keyword>
<feature type="domain" description="CN hydrolase" evidence="2">
    <location>
        <begin position="1"/>
        <end position="245"/>
    </location>
</feature>
<evidence type="ECO:0000259" key="2">
    <source>
        <dbReference type="PROSITE" id="PS50263"/>
    </source>
</evidence>
<evidence type="ECO:0000313" key="4">
    <source>
        <dbReference type="Proteomes" id="UP001173801"/>
    </source>
</evidence>
<dbReference type="CDD" id="cd07197">
    <property type="entry name" value="nitrilase"/>
    <property type="match status" value="1"/>
</dbReference>
<dbReference type="PROSITE" id="PS50263">
    <property type="entry name" value="CN_HYDROLASE"/>
    <property type="match status" value="1"/>
</dbReference>
<dbReference type="InterPro" id="IPR003010">
    <property type="entry name" value="C-N_Hydrolase"/>
</dbReference>
<dbReference type="GO" id="GO:0016787">
    <property type="term" value="F:hydrolase activity"/>
    <property type="evidence" value="ECO:0007669"/>
    <property type="project" value="UniProtKB-KW"/>
</dbReference>
<reference evidence="3" key="2">
    <citation type="journal article" date="2023" name="Microorganisms">
        <title>Isolation and Genomic Characteristics of Cat-Borne Campylobacter felis sp. nov. and Sheep-Borne Campylobacter ovis sp. nov.</title>
        <authorList>
            <person name="Wang H."/>
            <person name="Li Y."/>
            <person name="Gu Y."/>
            <person name="Zhou G."/>
            <person name="Chen X."/>
            <person name="Zhang X."/>
            <person name="Shao Z."/>
            <person name="Zhang J."/>
            <person name="Zhang M."/>
        </authorList>
    </citation>
    <scope>NUCLEOTIDE SEQUENCE</scope>
    <source>
        <strain evidence="3">PS10</strain>
    </source>
</reference>
<proteinExistence type="predicted"/>
<dbReference type="InterPro" id="IPR050345">
    <property type="entry name" value="Aliph_Amidase/BUP"/>
</dbReference>
<reference evidence="3" key="1">
    <citation type="submission" date="2022-08" db="EMBL/GenBank/DDBJ databases">
        <authorList>
            <person name="Wang H."/>
        </authorList>
    </citation>
    <scope>NUCLEOTIDE SEQUENCE</scope>
    <source>
        <strain evidence="3">PS10</strain>
    </source>
</reference>
<sequence>MSKVAILQLPTLSLSEARLDYYLKTCKNSGANLVLLGEYVLNSFFKELEIMPKSMIKKQSDEKKNSLLNLAKKYDLTIISPLILVRGNEILKVIAKISSSGGKFYEQQILISYPHWSERKFFANKMGELNFLTFKHEGLKFGVMFGFETHFDASFSFMQKKGIDALLVPSACTFGSKERWAELLKMRAFINNFYILRANRIGNYKRKNSDEVWEFYGDSMVITPFGEITQRLNDSEEMMIADINKKEILSARKILNFSEIAKKL</sequence>
<evidence type="ECO:0000313" key="3">
    <source>
        <dbReference type="EMBL" id="MDL0088811.1"/>
    </source>
</evidence>
<name>A0ABT7HPF9_9BACT</name>